<dbReference type="AlphaFoldDB" id="A0A9W6ZSR6"/>
<evidence type="ECO:0000313" key="3">
    <source>
        <dbReference type="EMBL" id="GMH56692.1"/>
    </source>
</evidence>
<protein>
    <submittedName>
        <fullName evidence="3">Uncharacterized protein</fullName>
    </submittedName>
</protein>
<reference evidence="4" key="1">
    <citation type="journal article" date="2023" name="Commun. Biol.">
        <title>Genome analysis of Parmales, the sister group of diatoms, reveals the evolutionary specialization of diatoms from phago-mixotrophs to photoautotrophs.</title>
        <authorList>
            <person name="Ban H."/>
            <person name="Sato S."/>
            <person name="Yoshikawa S."/>
            <person name="Yamada K."/>
            <person name="Nakamura Y."/>
            <person name="Ichinomiya M."/>
            <person name="Sato N."/>
            <person name="Blanc-Mathieu R."/>
            <person name="Endo H."/>
            <person name="Kuwata A."/>
            <person name="Ogata H."/>
        </authorList>
    </citation>
    <scope>NUCLEOTIDE SEQUENCE [LARGE SCALE GENOMIC DNA]</scope>
    <source>
        <strain evidence="4">NIES 3701</strain>
    </source>
</reference>
<dbReference type="OrthoDB" id="194214at2759"/>
<comment type="caution">
    <text evidence="3">The sequence shown here is derived from an EMBL/GenBank/DDBJ whole genome shotgun (WGS) entry which is preliminary data.</text>
</comment>
<dbReference type="Proteomes" id="UP001165085">
    <property type="component" value="Unassembled WGS sequence"/>
</dbReference>
<sequence length="300" mass="32451">MHPLFLSTSICGIIHILCLQSSDLGGNPLFSTDNFSDKEPAVLAPSRVLQQAFVSTKALKTYPSPSSLSSKMSARVQHKHSPSTRSNNLRAAESEKVSTSSSSSQVEIEAALRSAQAQTHGAAPYPKHAPAVYAFGITTSLINHGIKIGPAPFRLFLSNFDRAAIGLCGLYDVGITWRESSPVRRTVLLGLQYTAVMSFFQAKRIGGRSSTGNAVMYHAAAHGICTLHHAMVLKGWGKDWGRDWGDKFRSNMSKLGDDKKIVRTITNGFQSDVGKAISKAGVFGFFGRSVAKNTRTAWGY</sequence>
<evidence type="ECO:0000256" key="2">
    <source>
        <dbReference type="SAM" id="SignalP"/>
    </source>
</evidence>
<gene>
    <name evidence="3" type="ORF">TrST_g10872</name>
</gene>
<accession>A0A9W6ZSR6</accession>
<feature type="region of interest" description="Disordered" evidence="1">
    <location>
        <begin position="61"/>
        <end position="104"/>
    </location>
</feature>
<evidence type="ECO:0000256" key="1">
    <source>
        <dbReference type="SAM" id="MobiDB-lite"/>
    </source>
</evidence>
<dbReference type="EMBL" id="BRXY01000041">
    <property type="protein sequence ID" value="GMH56692.1"/>
    <property type="molecule type" value="Genomic_DNA"/>
</dbReference>
<feature type="compositionally biased region" description="Low complexity" evidence="1">
    <location>
        <begin position="64"/>
        <end position="73"/>
    </location>
</feature>
<organism evidence="3 4">
    <name type="scientific">Triparma strigata</name>
    <dbReference type="NCBI Taxonomy" id="1606541"/>
    <lineage>
        <taxon>Eukaryota</taxon>
        <taxon>Sar</taxon>
        <taxon>Stramenopiles</taxon>
        <taxon>Ochrophyta</taxon>
        <taxon>Bolidophyceae</taxon>
        <taxon>Parmales</taxon>
        <taxon>Triparmaceae</taxon>
        <taxon>Triparma</taxon>
    </lineage>
</organism>
<name>A0A9W6ZSR6_9STRA</name>
<keyword evidence="2" id="KW-0732">Signal</keyword>
<evidence type="ECO:0000313" key="4">
    <source>
        <dbReference type="Proteomes" id="UP001165085"/>
    </source>
</evidence>
<keyword evidence="4" id="KW-1185">Reference proteome</keyword>
<proteinExistence type="predicted"/>
<feature type="signal peptide" evidence="2">
    <location>
        <begin position="1"/>
        <end position="18"/>
    </location>
</feature>
<feature type="chain" id="PRO_5040961309" evidence="2">
    <location>
        <begin position="19"/>
        <end position="300"/>
    </location>
</feature>